<comment type="caution">
    <text evidence="1">The sequence shown here is derived from an EMBL/GenBank/DDBJ whole genome shotgun (WGS) entry which is preliminary data.</text>
</comment>
<evidence type="ECO:0000313" key="1">
    <source>
        <dbReference type="EMBL" id="MTH61374.1"/>
    </source>
</evidence>
<organism evidence="1 2">
    <name type="scientific">Paracoccus litorisediminis</name>
    <dbReference type="NCBI Taxonomy" id="2006130"/>
    <lineage>
        <taxon>Bacteria</taxon>
        <taxon>Pseudomonadati</taxon>
        <taxon>Pseudomonadota</taxon>
        <taxon>Alphaproteobacteria</taxon>
        <taxon>Rhodobacterales</taxon>
        <taxon>Paracoccaceae</taxon>
        <taxon>Paracoccus</taxon>
    </lineage>
</organism>
<dbReference type="Proteomes" id="UP000449846">
    <property type="component" value="Unassembled WGS sequence"/>
</dbReference>
<dbReference type="EMBL" id="WMIG01000015">
    <property type="protein sequence ID" value="MTH61374.1"/>
    <property type="molecule type" value="Genomic_DNA"/>
</dbReference>
<keyword evidence="2" id="KW-1185">Reference proteome</keyword>
<dbReference type="OrthoDB" id="6193670at2"/>
<protein>
    <submittedName>
        <fullName evidence="1">Uncharacterized protein</fullName>
    </submittedName>
</protein>
<sequence length="177" mass="19808">MGDAHRVVALWGDSTTDIPTPFGTVSEDRDSSLLYWQGDLVGTFTDADLPQLGKGWVLHPRLGIVAQETIRDEATNNKGGHSPEEDLDYGMVQAVARLEKPVFKPGEWSPQFELGVKHEYENSVGSYTDEDDYLYSQIASGRKFQNGAFLNAAYTRDDGFNGNRRTQTFKLIYSMSF</sequence>
<evidence type="ECO:0000313" key="2">
    <source>
        <dbReference type="Proteomes" id="UP000449846"/>
    </source>
</evidence>
<gene>
    <name evidence="1" type="ORF">GL300_19350</name>
</gene>
<dbReference type="RefSeq" id="WP_155041335.1">
    <property type="nucleotide sequence ID" value="NZ_WMIG01000015.1"/>
</dbReference>
<accession>A0A844HSF8</accession>
<reference evidence="1 2" key="1">
    <citation type="submission" date="2019-11" db="EMBL/GenBank/DDBJ databases">
        <authorList>
            <person name="Dong K."/>
        </authorList>
    </citation>
    <scope>NUCLEOTIDE SEQUENCE [LARGE SCALE GENOMIC DNA]</scope>
    <source>
        <strain evidence="1 2">NBRC 112902</strain>
    </source>
</reference>
<proteinExistence type="predicted"/>
<name>A0A844HSF8_9RHOB</name>
<dbReference type="AlphaFoldDB" id="A0A844HSF8"/>